<dbReference type="InterPro" id="IPR005094">
    <property type="entry name" value="Endonuclease_MobA/VirD2"/>
</dbReference>
<dbReference type="AlphaFoldDB" id="A0A7W6GC66"/>
<organism evidence="3 4">
    <name type="scientific">Rhizobium metallidurans</name>
    <dbReference type="NCBI Taxonomy" id="1265931"/>
    <lineage>
        <taxon>Bacteria</taxon>
        <taxon>Pseudomonadati</taxon>
        <taxon>Pseudomonadota</taxon>
        <taxon>Alphaproteobacteria</taxon>
        <taxon>Hyphomicrobiales</taxon>
        <taxon>Rhizobiaceae</taxon>
        <taxon>Rhizobium/Agrobacterium group</taxon>
        <taxon>Rhizobium</taxon>
    </lineage>
</organism>
<evidence type="ECO:0000313" key="4">
    <source>
        <dbReference type="Proteomes" id="UP000582090"/>
    </source>
</evidence>
<evidence type="ECO:0000256" key="1">
    <source>
        <dbReference type="SAM" id="MobiDB-lite"/>
    </source>
</evidence>
<evidence type="ECO:0000313" key="3">
    <source>
        <dbReference type="EMBL" id="MBB3965740.1"/>
    </source>
</evidence>
<evidence type="ECO:0000259" key="2">
    <source>
        <dbReference type="Pfam" id="PF03432"/>
    </source>
</evidence>
<reference evidence="3 4" key="1">
    <citation type="submission" date="2020-08" db="EMBL/GenBank/DDBJ databases">
        <title>Genomic Encyclopedia of Type Strains, Phase IV (KMG-IV): sequencing the most valuable type-strain genomes for metagenomic binning, comparative biology and taxonomic classification.</title>
        <authorList>
            <person name="Goeker M."/>
        </authorList>
    </citation>
    <scope>NUCLEOTIDE SEQUENCE [LARGE SCALE GENOMIC DNA]</scope>
    <source>
        <strain evidence="3 4">DSM 26575</strain>
    </source>
</reference>
<dbReference type="Pfam" id="PF03432">
    <property type="entry name" value="Relaxase"/>
    <property type="match status" value="1"/>
</dbReference>
<dbReference type="EMBL" id="JACIDW010000011">
    <property type="protein sequence ID" value="MBB3965740.1"/>
    <property type="molecule type" value="Genomic_DNA"/>
</dbReference>
<feature type="region of interest" description="Disordered" evidence="1">
    <location>
        <begin position="287"/>
        <end position="313"/>
    </location>
</feature>
<keyword evidence="4" id="KW-1185">Reference proteome</keyword>
<dbReference type="Proteomes" id="UP000582090">
    <property type="component" value="Unassembled WGS sequence"/>
</dbReference>
<gene>
    <name evidence="3" type="ORF">GGQ67_003415</name>
</gene>
<protein>
    <recommendedName>
        <fullName evidence="2">MobA/VirD2-like nuclease domain-containing protein</fullName>
    </recommendedName>
</protein>
<sequence length="393" mass="44245">MIIQATRITRAGGVDYLARHLLDKSHENERIEVLAGDRAALHDAHALATVKGCRYALRHWSISPEREMTPAQLSVFMKSIDTEFNVGTDRPRLIVRHVKDGRSHFHVAIAEVDPETLRVLDCRNDFRRLEGLARLYEQEHGETIQPTRAERRMHKVEGFSDTARKRAERTAPEFDRTKLRRAAAQGRFAFVQELGRQGLRITEGEKGPILVSVSGTFVAAANRAAGMKRADFQKFLIEGYENEQTARTARRVPDHAGTNRRQPDPASAAIVTVGGARRPGQDCAVVGTPRPHPGIPEPASRRATTPRRKARSLAPSIAGFREALFLHRLTKLDLDDLLRRALAFAASIRSMLEPETDRLTRQIAETRKRRESFSPAEPIEPQGPTYSFRRRIT</sequence>
<accession>A0A7W6GC66</accession>
<feature type="region of interest" description="Disordered" evidence="1">
    <location>
        <begin position="367"/>
        <end position="393"/>
    </location>
</feature>
<feature type="domain" description="MobA/VirD2-like nuclease" evidence="2">
    <location>
        <begin position="61"/>
        <end position="141"/>
    </location>
</feature>
<comment type="caution">
    <text evidence="3">The sequence shown here is derived from an EMBL/GenBank/DDBJ whole genome shotgun (WGS) entry which is preliminary data.</text>
</comment>
<proteinExistence type="predicted"/>
<name>A0A7W6GC66_9HYPH</name>
<dbReference type="RefSeq" id="WP_183901283.1">
    <property type="nucleotide sequence ID" value="NZ_JACIDW010000011.1"/>
</dbReference>